<evidence type="ECO:0000313" key="3">
    <source>
        <dbReference type="EMBL" id="OIV39245.1"/>
    </source>
</evidence>
<dbReference type="PANTHER" id="PTHR10587:SF134">
    <property type="entry name" value="SECRETED PROTEIN"/>
    <property type="match status" value="1"/>
</dbReference>
<dbReference type="Gene3D" id="3.20.20.370">
    <property type="entry name" value="Glycoside hydrolase/deacetylase"/>
    <property type="match status" value="1"/>
</dbReference>
<evidence type="ECO:0000313" key="4">
    <source>
        <dbReference type="Proteomes" id="UP000243342"/>
    </source>
</evidence>
<dbReference type="PROSITE" id="PS51677">
    <property type="entry name" value="NODB"/>
    <property type="match status" value="1"/>
</dbReference>
<evidence type="ECO:0000259" key="2">
    <source>
        <dbReference type="PROSITE" id="PS51677"/>
    </source>
</evidence>
<dbReference type="RefSeq" id="WP_071654819.1">
    <property type="nucleotide sequence ID" value="NZ_MLCF01000004.1"/>
</dbReference>
<dbReference type="Proteomes" id="UP000243342">
    <property type="component" value="Unassembled WGS sequence"/>
</dbReference>
<dbReference type="AlphaFoldDB" id="A0A1J7BKY9"/>
<dbReference type="EMBL" id="MLCF01000004">
    <property type="protein sequence ID" value="OIV39245.1"/>
    <property type="molecule type" value="Genomic_DNA"/>
</dbReference>
<dbReference type="GO" id="GO:0005975">
    <property type="term" value="P:carbohydrate metabolic process"/>
    <property type="evidence" value="ECO:0007669"/>
    <property type="project" value="InterPro"/>
</dbReference>
<dbReference type="PANTHER" id="PTHR10587">
    <property type="entry name" value="GLYCOSYL TRANSFERASE-RELATED"/>
    <property type="match status" value="1"/>
</dbReference>
<sequence>MRGRHRYIAGMVRARRAWTAGLVALAAGIITVALLPGPGQKAPGAQVAAAGRPTAPADGAPAAGGAAPGSAAAFRAWHLDPLPPAPPAPTTRPVVLGAGIPPAISRVPTTDKVVFVTIDDGAVKDPEFVRMMGDLRIPFTMFLTDGVIRGDYGYFAKLKQLGGRIENHTMTHADLPHVPDDRQRAEICDEQQKLSQVYGVRPELMRPPYGAYDDGTKRTAQQCGIKALVLWRETMQIQSLRYQRSDDRLHPGDIVLAHFRGPRELKGRTMTQMMASLLREIGRQGFAVARLEDYV</sequence>
<keyword evidence="4" id="KW-1185">Reference proteome</keyword>
<organism evidence="3 4">
    <name type="scientific">Mangrovactinospora gilvigrisea</name>
    <dbReference type="NCBI Taxonomy" id="1428644"/>
    <lineage>
        <taxon>Bacteria</taxon>
        <taxon>Bacillati</taxon>
        <taxon>Actinomycetota</taxon>
        <taxon>Actinomycetes</taxon>
        <taxon>Kitasatosporales</taxon>
        <taxon>Streptomycetaceae</taxon>
        <taxon>Mangrovactinospora</taxon>
    </lineage>
</organism>
<dbReference type="SUPFAM" id="SSF88713">
    <property type="entry name" value="Glycoside hydrolase/deacetylase"/>
    <property type="match status" value="1"/>
</dbReference>
<name>A0A1J7BKY9_9ACTN</name>
<dbReference type="GO" id="GO:0016810">
    <property type="term" value="F:hydrolase activity, acting on carbon-nitrogen (but not peptide) bonds"/>
    <property type="evidence" value="ECO:0007669"/>
    <property type="project" value="InterPro"/>
</dbReference>
<proteinExistence type="predicted"/>
<accession>A0A1J7BKY9</accession>
<dbReference type="CDD" id="cd10917">
    <property type="entry name" value="CE4_NodB_like_6s_7s"/>
    <property type="match status" value="1"/>
</dbReference>
<dbReference type="Pfam" id="PF01522">
    <property type="entry name" value="Polysacc_deac_1"/>
    <property type="match status" value="1"/>
</dbReference>
<dbReference type="STRING" id="1428644.BIV57_01800"/>
<feature type="domain" description="NodB homology" evidence="2">
    <location>
        <begin position="112"/>
        <end position="295"/>
    </location>
</feature>
<feature type="compositionally biased region" description="Low complexity" evidence="1">
    <location>
        <begin position="44"/>
        <end position="66"/>
    </location>
</feature>
<protein>
    <submittedName>
        <fullName evidence="3">Polysaccharide/chitin/xylan deacetylase</fullName>
    </submittedName>
</protein>
<comment type="caution">
    <text evidence="3">The sequence shown here is derived from an EMBL/GenBank/DDBJ whole genome shotgun (WGS) entry which is preliminary data.</text>
</comment>
<reference evidence="3 4" key="1">
    <citation type="submission" date="2016-10" db="EMBL/GenBank/DDBJ databases">
        <title>Genome sequence of Streptomyces gilvigriseus MUSC 26.</title>
        <authorList>
            <person name="Lee L.-H."/>
            <person name="Ser H.-L."/>
        </authorList>
    </citation>
    <scope>NUCLEOTIDE SEQUENCE [LARGE SCALE GENOMIC DNA]</scope>
    <source>
        <strain evidence="3 4">MUSC 26</strain>
    </source>
</reference>
<feature type="region of interest" description="Disordered" evidence="1">
    <location>
        <begin position="41"/>
        <end position="66"/>
    </location>
</feature>
<gene>
    <name evidence="3" type="ORF">BIV57_01800</name>
</gene>
<dbReference type="InterPro" id="IPR011330">
    <property type="entry name" value="Glyco_hydro/deAcase_b/a-brl"/>
</dbReference>
<dbReference type="InterPro" id="IPR050248">
    <property type="entry name" value="Polysacc_deacetylase_ArnD"/>
</dbReference>
<evidence type="ECO:0000256" key="1">
    <source>
        <dbReference type="SAM" id="MobiDB-lite"/>
    </source>
</evidence>
<dbReference type="InterPro" id="IPR002509">
    <property type="entry name" value="NODB_dom"/>
</dbReference>